<dbReference type="EMBL" id="BKCJ011100815">
    <property type="protein sequence ID" value="GFC85598.1"/>
    <property type="molecule type" value="Genomic_DNA"/>
</dbReference>
<dbReference type="AlphaFoldDB" id="A0A699RJK6"/>
<reference evidence="2" key="1">
    <citation type="journal article" date="2019" name="Sci. Rep.">
        <title>Draft genome of Tanacetum cinerariifolium, the natural source of mosquito coil.</title>
        <authorList>
            <person name="Yamashiro T."/>
            <person name="Shiraishi A."/>
            <person name="Satake H."/>
            <person name="Nakayama K."/>
        </authorList>
    </citation>
    <scope>NUCLEOTIDE SEQUENCE</scope>
</reference>
<dbReference type="EMBL" id="BKCJ011100912">
    <property type="protein sequence ID" value="GFC85615.1"/>
    <property type="molecule type" value="Genomic_DNA"/>
</dbReference>
<feature type="compositionally biased region" description="Basic and acidic residues" evidence="1">
    <location>
        <begin position="8"/>
        <end position="17"/>
    </location>
</feature>
<evidence type="ECO:0000313" key="2">
    <source>
        <dbReference type="EMBL" id="GFC85598.1"/>
    </source>
</evidence>
<gene>
    <name evidence="2" type="ORF">Tci_857568</name>
    <name evidence="3" type="ORF">Tci_857585</name>
</gene>
<feature type="compositionally biased region" description="Basic and acidic residues" evidence="1">
    <location>
        <begin position="25"/>
        <end position="47"/>
    </location>
</feature>
<name>A0A699RJK6_TANCI</name>
<evidence type="ECO:0000313" key="3">
    <source>
        <dbReference type="EMBL" id="GFC85615.1"/>
    </source>
</evidence>
<accession>A0A699RJK6</accession>
<organism evidence="2">
    <name type="scientific">Tanacetum cinerariifolium</name>
    <name type="common">Dalmatian daisy</name>
    <name type="synonym">Chrysanthemum cinerariifolium</name>
    <dbReference type="NCBI Taxonomy" id="118510"/>
    <lineage>
        <taxon>Eukaryota</taxon>
        <taxon>Viridiplantae</taxon>
        <taxon>Streptophyta</taxon>
        <taxon>Embryophyta</taxon>
        <taxon>Tracheophyta</taxon>
        <taxon>Spermatophyta</taxon>
        <taxon>Magnoliopsida</taxon>
        <taxon>eudicotyledons</taxon>
        <taxon>Gunneridae</taxon>
        <taxon>Pentapetalae</taxon>
        <taxon>asterids</taxon>
        <taxon>campanulids</taxon>
        <taxon>Asterales</taxon>
        <taxon>Asteraceae</taxon>
        <taxon>Asteroideae</taxon>
        <taxon>Anthemideae</taxon>
        <taxon>Anthemidinae</taxon>
        <taxon>Tanacetum</taxon>
    </lineage>
</organism>
<sequence length="146" mass="16325">MSPTPSTVKEKPHKSDKQMGSTLLRRCERGKNHVDVHASNVKSREKSAVISEEGSRDSNGGSKNRKRYHAVEFKAQKSPRFQESREVAPALIENPLEAESHDKTMYDIINQEKAHNTTPSVQQVASPVSNHSMPKIPVGYLHSQNL</sequence>
<feature type="compositionally biased region" description="Polar residues" evidence="1">
    <location>
        <begin position="116"/>
        <end position="132"/>
    </location>
</feature>
<protein>
    <submittedName>
        <fullName evidence="2">Uncharacterized protein</fullName>
    </submittedName>
</protein>
<feature type="region of interest" description="Disordered" evidence="1">
    <location>
        <begin position="114"/>
        <end position="146"/>
    </location>
</feature>
<comment type="caution">
    <text evidence="2">The sequence shown here is derived from an EMBL/GenBank/DDBJ whole genome shotgun (WGS) entry which is preliminary data.</text>
</comment>
<proteinExistence type="predicted"/>
<evidence type="ECO:0000256" key="1">
    <source>
        <dbReference type="SAM" id="MobiDB-lite"/>
    </source>
</evidence>
<feature type="region of interest" description="Disordered" evidence="1">
    <location>
        <begin position="1"/>
        <end position="68"/>
    </location>
</feature>